<evidence type="ECO:0000313" key="4">
    <source>
        <dbReference type="EMBL" id="RZC63942.1"/>
    </source>
</evidence>
<accession>A0A4Y7JV63</accession>
<dbReference type="OrthoDB" id="8775810at2759"/>
<feature type="domain" description="PCI" evidence="3">
    <location>
        <begin position="79"/>
        <end position="251"/>
    </location>
</feature>
<dbReference type="FunFam" id="1.25.40.990:FF:000001">
    <property type="entry name" value="26S proteasome non-ATPase regulatory subunit"/>
    <property type="match status" value="1"/>
</dbReference>
<keyword evidence="5" id="KW-1185">Reference proteome</keyword>
<dbReference type="Pfam" id="PF10075">
    <property type="entry name" value="CSN8_PSD8_EIF3K"/>
    <property type="match status" value="1"/>
</dbReference>
<evidence type="ECO:0000256" key="1">
    <source>
        <dbReference type="ARBA" id="ARBA00009627"/>
    </source>
</evidence>
<dbReference type="GO" id="GO:0043161">
    <property type="term" value="P:proteasome-mediated ubiquitin-dependent protein catabolic process"/>
    <property type="evidence" value="ECO:0007669"/>
    <property type="project" value="TreeGrafter"/>
</dbReference>
<dbReference type="GO" id="GO:0005829">
    <property type="term" value="C:cytosol"/>
    <property type="evidence" value="ECO:0007669"/>
    <property type="project" value="TreeGrafter"/>
</dbReference>
<dbReference type="InterPro" id="IPR006746">
    <property type="entry name" value="26S_Psome_Rpn12"/>
</dbReference>
<dbReference type="PANTHER" id="PTHR12387:SF0">
    <property type="entry name" value="26S PROTEASOME NON-ATPASE REGULATORY SUBUNIT 8"/>
    <property type="match status" value="1"/>
</dbReference>
<evidence type="ECO:0000259" key="3">
    <source>
        <dbReference type="PROSITE" id="PS50250"/>
    </source>
</evidence>
<dbReference type="Gramene" id="RZC63942">
    <property type="protein sequence ID" value="RZC63942"/>
    <property type="gene ID" value="C5167_025700"/>
</dbReference>
<evidence type="ECO:0000256" key="2">
    <source>
        <dbReference type="ARBA" id="ARBA00022942"/>
    </source>
</evidence>
<dbReference type="STRING" id="3469.A0A4Y7JV63"/>
<dbReference type="InterPro" id="IPR000717">
    <property type="entry name" value="PCI_dom"/>
</dbReference>
<proteinExistence type="inferred from homology"/>
<comment type="similarity">
    <text evidence="1">Belongs to the proteasome subunit S14 family.</text>
</comment>
<name>A0A4Y7JV63_PAPSO</name>
<dbReference type="PROSITE" id="PS50250">
    <property type="entry name" value="PCI"/>
    <property type="match status" value="1"/>
</dbReference>
<dbReference type="PANTHER" id="PTHR12387">
    <property type="entry name" value="26S PROTEASOME NON-ATPASE REGULATORY SUBUNIT 8"/>
    <property type="match status" value="1"/>
</dbReference>
<sequence length="267" mass="30538">MDPKLTEVVQSFERFKAALVRNDLETSNNLLSQLKVMLTGFRSLPPLLEETPNSVQELTIARDIYERAVVLSVKAEDQDAFERDFFQLKPYYVDTAGRLPPSAQEYPILGLNLLRLLVQNRIAEFHTELEILSPGAMENLCIKHAVELEQSFMEGAYNRVLSARKTVPHETYVYFMDLLAKTVRDEIAGCSEKAYDYLSLADAKQMLMLSSDKELSAYVTEERPDWEIKNGVVYFQKAKESAPCKEIPSMPLINQTLSYARELERII</sequence>
<dbReference type="GO" id="GO:0008541">
    <property type="term" value="C:proteasome regulatory particle, lid subcomplex"/>
    <property type="evidence" value="ECO:0007669"/>
    <property type="project" value="TreeGrafter"/>
</dbReference>
<keyword evidence="2" id="KW-0647">Proteasome</keyword>
<evidence type="ECO:0000313" key="5">
    <source>
        <dbReference type="Proteomes" id="UP000316621"/>
    </source>
</evidence>
<dbReference type="AlphaFoldDB" id="A0A4Y7JV63"/>
<dbReference type="InterPro" id="IPR033464">
    <property type="entry name" value="CSN8_PSD8_EIF3K"/>
</dbReference>
<dbReference type="OMA" id="HIMDGYF"/>
<protein>
    <recommendedName>
        <fullName evidence="3">PCI domain-containing protein</fullName>
    </recommendedName>
</protein>
<gene>
    <name evidence="4" type="ORF">C5167_025700</name>
</gene>
<dbReference type="EMBL" id="CM010719">
    <property type="protein sequence ID" value="RZC63942.1"/>
    <property type="molecule type" value="Genomic_DNA"/>
</dbReference>
<dbReference type="Gene3D" id="1.25.40.990">
    <property type="match status" value="1"/>
</dbReference>
<organism evidence="4 5">
    <name type="scientific">Papaver somniferum</name>
    <name type="common">Opium poppy</name>
    <dbReference type="NCBI Taxonomy" id="3469"/>
    <lineage>
        <taxon>Eukaryota</taxon>
        <taxon>Viridiplantae</taxon>
        <taxon>Streptophyta</taxon>
        <taxon>Embryophyta</taxon>
        <taxon>Tracheophyta</taxon>
        <taxon>Spermatophyta</taxon>
        <taxon>Magnoliopsida</taxon>
        <taxon>Ranunculales</taxon>
        <taxon>Papaveraceae</taxon>
        <taxon>Papaveroideae</taxon>
        <taxon>Papaver</taxon>
    </lineage>
</organism>
<dbReference type="GO" id="GO:0005634">
    <property type="term" value="C:nucleus"/>
    <property type="evidence" value="ECO:0007669"/>
    <property type="project" value="TreeGrafter"/>
</dbReference>
<dbReference type="Proteomes" id="UP000316621">
    <property type="component" value="Chromosome 5"/>
</dbReference>
<reference evidence="4 5" key="1">
    <citation type="journal article" date="2018" name="Science">
        <title>The opium poppy genome and morphinan production.</title>
        <authorList>
            <person name="Guo L."/>
            <person name="Winzer T."/>
            <person name="Yang X."/>
            <person name="Li Y."/>
            <person name="Ning Z."/>
            <person name="He Z."/>
            <person name="Teodor R."/>
            <person name="Lu Y."/>
            <person name="Bowser T.A."/>
            <person name="Graham I.A."/>
            <person name="Ye K."/>
        </authorList>
    </citation>
    <scope>NUCLEOTIDE SEQUENCE [LARGE SCALE GENOMIC DNA]</scope>
    <source>
        <strain evidence="5">cv. HN1</strain>
        <tissue evidence="4">Leaves</tissue>
    </source>
</reference>